<keyword evidence="8" id="KW-1185">Reference proteome</keyword>
<protein>
    <recommendedName>
        <fullName evidence="9">RNA polymerase sigma factor</fullName>
    </recommendedName>
</protein>
<feature type="domain" description="RNA polymerase sigma factor 70 region 4 type 2" evidence="6">
    <location>
        <begin position="107"/>
        <end position="155"/>
    </location>
</feature>
<dbReference type="Pfam" id="PF08281">
    <property type="entry name" value="Sigma70_r4_2"/>
    <property type="match status" value="1"/>
</dbReference>
<dbReference type="InterPro" id="IPR039425">
    <property type="entry name" value="RNA_pol_sigma-70-like"/>
</dbReference>
<dbReference type="SUPFAM" id="SSF88946">
    <property type="entry name" value="Sigma2 domain of RNA polymerase sigma factors"/>
    <property type="match status" value="1"/>
</dbReference>
<evidence type="ECO:0000256" key="1">
    <source>
        <dbReference type="ARBA" id="ARBA00010641"/>
    </source>
</evidence>
<dbReference type="Proteomes" id="UP000177515">
    <property type="component" value="Chromosome 2"/>
</dbReference>
<dbReference type="InterPro" id="IPR036388">
    <property type="entry name" value="WH-like_DNA-bd_sf"/>
</dbReference>
<keyword evidence="3" id="KW-0731">Sigma factor</keyword>
<dbReference type="Pfam" id="PF04542">
    <property type="entry name" value="Sigma70_r2"/>
    <property type="match status" value="1"/>
</dbReference>
<dbReference type="InterPro" id="IPR007627">
    <property type="entry name" value="RNA_pol_sigma70_r2"/>
</dbReference>
<dbReference type="InterPro" id="IPR014284">
    <property type="entry name" value="RNA_pol_sigma-70_dom"/>
</dbReference>
<evidence type="ECO:0000313" key="8">
    <source>
        <dbReference type="Proteomes" id="UP000177515"/>
    </source>
</evidence>
<dbReference type="PANTHER" id="PTHR43133:SF63">
    <property type="entry name" value="RNA POLYMERASE SIGMA FACTOR FECI-RELATED"/>
    <property type="match status" value="1"/>
</dbReference>
<comment type="similarity">
    <text evidence="1">Belongs to the sigma-70 factor family. ECF subfamily.</text>
</comment>
<reference evidence="7 8" key="1">
    <citation type="submission" date="2016-10" db="EMBL/GenBank/DDBJ databases">
        <title>Complete genome sequences of three Cupriavidus strains isolated from various Malaysian environments.</title>
        <authorList>
            <person name="Abdullah A.A.-A."/>
            <person name="Shafie N.A.H."/>
            <person name="Lau N.S."/>
        </authorList>
    </citation>
    <scope>NUCLEOTIDE SEQUENCE [LARGE SCALE GENOMIC DNA]</scope>
    <source>
        <strain evidence="7 8">USMAA1020</strain>
    </source>
</reference>
<dbReference type="Gene3D" id="1.10.1740.10">
    <property type="match status" value="1"/>
</dbReference>
<dbReference type="RefSeq" id="WP_071039554.1">
    <property type="nucleotide sequence ID" value="NZ_CP017755.1"/>
</dbReference>
<evidence type="ECO:0000256" key="4">
    <source>
        <dbReference type="ARBA" id="ARBA00023163"/>
    </source>
</evidence>
<dbReference type="InterPro" id="IPR013324">
    <property type="entry name" value="RNA_pol_sigma_r3/r4-like"/>
</dbReference>
<evidence type="ECO:0000259" key="6">
    <source>
        <dbReference type="Pfam" id="PF08281"/>
    </source>
</evidence>
<sequence length="170" mass="19479">MNQPADLVRFLLDHYELIKRRVSFRVGSRELAEDVMQDTYLRLQARGTAAPVRDPSGFLLRTALNLAIDRIRSDRRLLTGEEVEYLIDQEVAAVDPAEEALGRIELEALARALDRLPALRRELFVASRVDGIPQKELARRYGISLRKVELEIHLAHETLARQIERYPDPA</sequence>
<evidence type="ECO:0008006" key="9">
    <source>
        <dbReference type="Google" id="ProtNLM"/>
    </source>
</evidence>
<feature type="domain" description="RNA polymerase sigma-70 region 2" evidence="5">
    <location>
        <begin position="13"/>
        <end position="76"/>
    </location>
</feature>
<dbReference type="EMBL" id="CP017755">
    <property type="protein sequence ID" value="AOZ08927.1"/>
    <property type="molecule type" value="Genomic_DNA"/>
</dbReference>
<gene>
    <name evidence="7" type="ORF">BKK80_23930</name>
</gene>
<dbReference type="NCBIfam" id="TIGR02937">
    <property type="entry name" value="sigma70-ECF"/>
    <property type="match status" value="1"/>
</dbReference>
<name>A0ABM6FB77_9BURK</name>
<dbReference type="Gene3D" id="1.10.10.10">
    <property type="entry name" value="Winged helix-like DNA-binding domain superfamily/Winged helix DNA-binding domain"/>
    <property type="match status" value="1"/>
</dbReference>
<evidence type="ECO:0000313" key="7">
    <source>
        <dbReference type="EMBL" id="AOZ08927.1"/>
    </source>
</evidence>
<dbReference type="InterPro" id="IPR013325">
    <property type="entry name" value="RNA_pol_sigma_r2"/>
</dbReference>
<keyword evidence="4" id="KW-0804">Transcription</keyword>
<dbReference type="PANTHER" id="PTHR43133">
    <property type="entry name" value="RNA POLYMERASE ECF-TYPE SIGMA FACTO"/>
    <property type="match status" value="1"/>
</dbReference>
<dbReference type="InterPro" id="IPR013249">
    <property type="entry name" value="RNA_pol_sigma70_r4_t2"/>
</dbReference>
<organism evidence="7 8">
    <name type="scientific">Cupriavidus malaysiensis</name>
    <dbReference type="NCBI Taxonomy" id="367825"/>
    <lineage>
        <taxon>Bacteria</taxon>
        <taxon>Pseudomonadati</taxon>
        <taxon>Pseudomonadota</taxon>
        <taxon>Betaproteobacteria</taxon>
        <taxon>Burkholderiales</taxon>
        <taxon>Burkholderiaceae</taxon>
        <taxon>Cupriavidus</taxon>
    </lineage>
</organism>
<evidence type="ECO:0000256" key="2">
    <source>
        <dbReference type="ARBA" id="ARBA00023015"/>
    </source>
</evidence>
<evidence type="ECO:0000259" key="5">
    <source>
        <dbReference type="Pfam" id="PF04542"/>
    </source>
</evidence>
<keyword evidence="2" id="KW-0805">Transcription regulation</keyword>
<dbReference type="SUPFAM" id="SSF88659">
    <property type="entry name" value="Sigma3 and sigma4 domains of RNA polymerase sigma factors"/>
    <property type="match status" value="1"/>
</dbReference>
<proteinExistence type="inferred from homology"/>
<accession>A0ABM6FB77</accession>
<evidence type="ECO:0000256" key="3">
    <source>
        <dbReference type="ARBA" id="ARBA00023082"/>
    </source>
</evidence>